<proteinExistence type="predicted"/>
<evidence type="ECO:0000256" key="1">
    <source>
        <dbReference type="SAM" id="Phobius"/>
    </source>
</evidence>
<dbReference type="Proteomes" id="UP001596455">
    <property type="component" value="Unassembled WGS sequence"/>
</dbReference>
<evidence type="ECO:0000313" key="2">
    <source>
        <dbReference type="EMBL" id="MFC7407111.1"/>
    </source>
</evidence>
<feature type="transmembrane region" description="Helical" evidence="1">
    <location>
        <begin position="46"/>
        <end position="62"/>
    </location>
</feature>
<organism evidence="2 3">
    <name type="scientific">Georgenia alba</name>
    <dbReference type="NCBI Taxonomy" id="2233858"/>
    <lineage>
        <taxon>Bacteria</taxon>
        <taxon>Bacillati</taxon>
        <taxon>Actinomycetota</taxon>
        <taxon>Actinomycetes</taxon>
        <taxon>Micrococcales</taxon>
        <taxon>Bogoriellaceae</taxon>
        <taxon>Georgenia</taxon>
    </lineage>
</organism>
<accession>A0ABW2QC98</accession>
<sequence>MLGSFQMYLFLALSLVLLGVEVWALVDLLRRPASAFVAADKRTKKFWGLVLGGAAAIGFVTIPPPLGIGILGSSFLQFVAVVPAGIYLADVRPAVEPYSRRRPPSGGGRW</sequence>
<dbReference type="RefSeq" id="WP_382396641.1">
    <property type="nucleotide sequence ID" value="NZ_JBHTCQ010000005.1"/>
</dbReference>
<keyword evidence="1" id="KW-0472">Membrane</keyword>
<name>A0ABW2QC98_9MICO</name>
<keyword evidence="3" id="KW-1185">Reference proteome</keyword>
<dbReference type="EMBL" id="JBHTCQ010000005">
    <property type="protein sequence ID" value="MFC7407111.1"/>
    <property type="molecule type" value="Genomic_DNA"/>
</dbReference>
<gene>
    <name evidence="2" type="ORF">ACFQQL_18485</name>
</gene>
<dbReference type="Pfam" id="PF10724">
    <property type="entry name" value="DUF2516"/>
    <property type="match status" value="1"/>
</dbReference>
<comment type="caution">
    <text evidence="2">The sequence shown here is derived from an EMBL/GenBank/DDBJ whole genome shotgun (WGS) entry which is preliminary data.</text>
</comment>
<dbReference type="InterPro" id="IPR019662">
    <property type="entry name" value="DUF2516"/>
</dbReference>
<keyword evidence="1" id="KW-0812">Transmembrane</keyword>
<keyword evidence="1" id="KW-1133">Transmembrane helix</keyword>
<protein>
    <submittedName>
        <fullName evidence="2">DUF2516 family protein</fullName>
    </submittedName>
</protein>
<evidence type="ECO:0000313" key="3">
    <source>
        <dbReference type="Proteomes" id="UP001596455"/>
    </source>
</evidence>
<feature type="transmembrane region" description="Helical" evidence="1">
    <location>
        <begin position="6"/>
        <end position="26"/>
    </location>
</feature>
<reference evidence="3" key="1">
    <citation type="journal article" date="2019" name="Int. J. Syst. Evol. Microbiol.">
        <title>The Global Catalogue of Microorganisms (GCM) 10K type strain sequencing project: providing services to taxonomists for standard genome sequencing and annotation.</title>
        <authorList>
            <consortium name="The Broad Institute Genomics Platform"/>
            <consortium name="The Broad Institute Genome Sequencing Center for Infectious Disease"/>
            <person name="Wu L."/>
            <person name="Ma J."/>
        </authorList>
    </citation>
    <scope>NUCLEOTIDE SEQUENCE [LARGE SCALE GENOMIC DNA]</scope>
    <source>
        <strain evidence="3">JCM 1490</strain>
    </source>
</reference>